<comment type="subcellular location">
    <subcellularLocation>
        <location evidence="1">Membrane</location>
        <topology evidence="1">Multi-pass membrane protein</topology>
    </subcellularLocation>
</comment>
<dbReference type="OrthoDB" id="282734at2157"/>
<evidence type="ECO:0000256" key="3">
    <source>
        <dbReference type="ARBA" id="ARBA00022692"/>
    </source>
</evidence>
<organism evidence="8 9">
    <name type="scientific">Haloferax marinum</name>
    <dbReference type="NCBI Taxonomy" id="2666143"/>
    <lineage>
        <taxon>Archaea</taxon>
        <taxon>Methanobacteriati</taxon>
        <taxon>Methanobacteriota</taxon>
        <taxon>Stenosarchaea group</taxon>
        <taxon>Halobacteria</taxon>
        <taxon>Halobacteriales</taxon>
        <taxon>Haloferacaceae</taxon>
        <taxon>Haloferax</taxon>
    </lineage>
</organism>
<dbReference type="RefSeq" id="WP_151114233.1">
    <property type="nucleotide sequence ID" value="NZ_WKJQ01000003.1"/>
</dbReference>
<feature type="transmembrane region" description="Helical" evidence="7">
    <location>
        <begin position="310"/>
        <end position="327"/>
    </location>
</feature>
<evidence type="ECO:0000313" key="8">
    <source>
        <dbReference type="EMBL" id="MRW98241.1"/>
    </source>
</evidence>
<protein>
    <submittedName>
        <fullName evidence="8">AI-2E family transporter</fullName>
    </submittedName>
</protein>
<dbReference type="Pfam" id="PF01594">
    <property type="entry name" value="AI-2E_transport"/>
    <property type="match status" value="1"/>
</dbReference>
<feature type="transmembrane region" description="Helical" evidence="7">
    <location>
        <begin position="333"/>
        <end position="352"/>
    </location>
</feature>
<keyword evidence="5 7" id="KW-0472">Membrane</keyword>
<dbReference type="AlphaFoldDB" id="A0A6A8GB52"/>
<feature type="transmembrane region" description="Helical" evidence="7">
    <location>
        <begin position="209"/>
        <end position="234"/>
    </location>
</feature>
<accession>A0A6A8GB52</accession>
<evidence type="ECO:0000256" key="4">
    <source>
        <dbReference type="ARBA" id="ARBA00022989"/>
    </source>
</evidence>
<sequence>MSRETSGAERIRRILRNLDTGWWIFALVVGSVLVFVGWVYLPWIIFGLFVYYVARPIETRVERIAPSKNIAAVVTLLLIVLPVVGILGSAILLTIAELSRFFTTEVVAQLNAILPITIDAIPEDPAEFVRQLAELFSGGAFQDAFGSLSRTVGSVASGLFNAFLSLLFAFFLLREDERLTAWFHANIADEDSEVVEYLSAVDEGLESVYFGYTVTIFVVIVLAAVVYLAFNLIAPSGLQIPAPIPLAVITGIFTIVPLVGRSIVYAIVTAYLVVVALQSNPSALWFPLLFVVVMELPFDNLIRIYIRPALSGRLFPMGLIVFAYLIGPPMFGWYGIFYGPFLMVVVVLFLQLKFPRMLHPGRETGPLRPADPHDDWTVDEGQTRLDDVRTDIDDPAGATD</sequence>
<feature type="compositionally biased region" description="Basic and acidic residues" evidence="6">
    <location>
        <begin position="370"/>
        <end position="392"/>
    </location>
</feature>
<feature type="transmembrane region" description="Helical" evidence="7">
    <location>
        <begin position="21"/>
        <end position="50"/>
    </location>
</feature>
<feature type="region of interest" description="Disordered" evidence="6">
    <location>
        <begin position="365"/>
        <end position="400"/>
    </location>
</feature>
<reference evidence="8 9" key="1">
    <citation type="submission" date="2019-11" db="EMBL/GenBank/DDBJ databases">
        <title>Whole genome sequence of Haloferax sp. MBLA0078.</title>
        <authorList>
            <person name="Seo M.-J."/>
            <person name="Cho E.-S."/>
        </authorList>
    </citation>
    <scope>NUCLEOTIDE SEQUENCE [LARGE SCALE GENOMIC DNA]</scope>
    <source>
        <strain evidence="8 9">MBLA0078</strain>
    </source>
</reference>
<evidence type="ECO:0000256" key="6">
    <source>
        <dbReference type="SAM" id="MobiDB-lite"/>
    </source>
</evidence>
<comment type="caution">
    <text evidence="8">The sequence shown here is derived from an EMBL/GenBank/DDBJ whole genome shotgun (WGS) entry which is preliminary data.</text>
</comment>
<evidence type="ECO:0000313" key="9">
    <source>
        <dbReference type="Proteomes" id="UP000443423"/>
    </source>
</evidence>
<proteinExistence type="inferred from homology"/>
<evidence type="ECO:0000256" key="5">
    <source>
        <dbReference type="ARBA" id="ARBA00023136"/>
    </source>
</evidence>
<evidence type="ECO:0000256" key="1">
    <source>
        <dbReference type="ARBA" id="ARBA00004141"/>
    </source>
</evidence>
<dbReference type="InterPro" id="IPR002549">
    <property type="entry name" value="AI-2E-like"/>
</dbReference>
<feature type="transmembrane region" description="Helical" evidence="7">
    <location>
        <begin position="152"/>
        <end position="173"/>
    </location>
</feature>
<feature type="transmembrane region" description="Helical" evidence="7">
    <location>
        <begin position="70"/>
        <end position="93"/>
    </location>
</feature>
<dbReference type="GO" id="GO:0016020">
    <property type="term" value="C:membrane"/>
    <property type="evidence" value="ECO:0007669"/>
    <property type="project" value="UniProtKB-SubCell"/>
</dbReference>
<dbReference type="EMBL" id="WKJQ01000003">
    <property type="protein sequence ID" value="MRW98241.1"/>
    <property type="molecule type" value="Genomic_DNA"/>
</dbReference>
<evidence type="ECO:0000256" key="2">
    <source>
        <dbReference type="ARBA" id="ARBA00009773"/>
    </source>
</evidence>
<dbReference type="Proteomes" id="UP000443423">
    <property type="component" value="Unassembled WGS sequence"/>
</dbReference>
<keyword evidence="3 7" id="KW-0812">Transmembrane</keyword>
<name>A0A6A8GB52_9EURY</name>
<keyword evidence="4 7" id="KW-1133">Transmembrane helix</keyword>
<keyword evidence="9" id="KW-1185">Reference proteome</keyword>
<feature type="transmembrane region" description="Helical" evidence="7">
    <location>
        <begin position="246"/>
        <end position="276"/>
    </location>
</feature>
<gene>
    <name evidence="8" type="ORF">GJR99_16875</name>
</gene>
<evidence type="ECO:0000256" key="7">
    <source>
        <dbReference type="SAM" id="Phobius"/>
    </source>
</evidence>
<comment type="similarity">
    <text evidence="2">Belongs to the autoinducer-2 exporter (AI-2E) (TC 2.A.86) family.</text>
</comment>